<organism evidence="2 3">
    <name type="scientific">Dictyobacter kobayashii</name>
    <dbReference type="NCBI Taxonomy" id="2014872"/>
    <lineage>
        <taxon>Bacteria</taxon>
        <taxon>Bacillati</taxon>
        <taxon>Chloroflexota</taxon>
        <taxon>Ktedonobacteria</taxon>
        <taxon>Ktedonobacterales</taxon>
        <taxon>Dictyobacteraceae</taxon>
        <taxon>Dictyobacter</taxon>
    </lineage>
</organism>
<evidence type="ECO:0000313" key="2">
    <source>
        <dbReference type="EMBL" id="GCE20020.1"/>
    </source>
</evidence>
<evidence type="ECO:0000259" key="1">
    <source>
        <dbReference type="Pfam" id="PF02771"/>
    </source>
</evidence>
<reference evidence="3" key="1">
    <citation type="submission" date="2018-12" db="EMBL/GenBank/DDBJ databases">
        <title>Tengunoibacter tsumagoiensis gen. nov., sp. nov., Dictyobacter kobayashii sp. nov., D. alpinus sp. nov., and D. joshuensis sp. nov. and description of Dictyobacteraceae fam. nov. within the order Ktedonobacterales isolated from Tengu-no-mugimeshi.</title>
        <authorList>
            <person name="Wang C.M."/>
            <person name="Zheng Y."/>
            <person name="Sakai Y."/>
            <person name="Toyoda A."/>
            <person name="Minakuchi Y."/>
            <person name="Abe K."/>
            <person name="Yokota A."/>
            <person name="Yabe S."/>
        </authorList>
    </citation>
    <scope>NUCLEOTIDE SEQUENCE [LARGE SCALE GENOMIC DNA]</scope>
    <source>
        <strain evidence="3">Uno11</strain>
    </source>
</reference>
<dbReference type="InterPro" id="IPR009100">
    <property type="entry name" value="AcylCoA_DH/oxidase_NM_dom_sf"/>
</dbReference>
<dbReference type="AlphaFoldDB" id="A0A402AM00"/>
<dbReference type="InterPro" id="IPR037069">
    <property type="entry name" value="AcylCoA_DH/ox_N_sf"/>
</dbReference>
<protein>
    <recommendedName>
        <fullName evidence="1">Acyl-CoA dehydrogenase/oxidase N-terminal domain-containing protein</fullName>
    </recommendedName>
</protein>
<proteinExistence type="predicted"/>
<dbReference type="RefSeq" id="WP_126551780.1">
    <property type="nucleotide sequence ID" value="NZ_BIFS01000001.1"/>
</dbReference>
<keyword evidence="3" id="KW-1185">Reference proteome</keyword>
<dbReference type="InterPro" id="IPR013786">
    <property type="entry name" value="AcylCoA_DH/ox_N"/>
</dbReference>
<dbReference type="GO" id="GO:0050660">
    <property type="term" value="F:flavin adenine dinucleotide binding"/>
    <property type="evidence" value="ECO:0007669"/>
    <property type="project" value="InterPro"/>
</dbReference>
<evidence type="ECO:0000313" key="3">
    <source>
        <dbReference type="Proteomes" id="UP000287188"/>
    </source>
</evidence>
<dbReference type="SUPFAM" id="SSF56645">
    <property type="entry name" value="Acyl-CoA dehydrogenase NM domain-like"/>
    <property type="match status" value="1"/>
</dbReference>
<gene>
    <name evidence="2" type="ORF">KDK_38200</name>
</gene>
<dbReference type="Proteomes" id="UP000287188">
    <property type="component" value="Unassembled WGS sequence"/>
</dbReference>
<dbReference type="OrthoDB" id="8250967at2"/>
<accession>A0A402AM00</accession>
<comment type="caution">
    <text evidence="2">The sequence shown here is derived from an EMBL/GenBank/DDBJ whole genome shotgun (WGS) entry which is preliminary data.</text>
</comment>
<name>A0A402AM00_9CHLR</name>
<feature type="domain" description="Acyl-CoA dehydrogenase/oxidase N-terminal" evidence="1">
    <location>
        <begin position="9"/>
        <end position="81"/>
    </location>
</feature>
<dbReference type="Gene3D" id="1.10.540.10">
    <property type="entry name" value="Acyl-CoA dehydrogenase/oxidase, N-terminal domain"/>
    <property type="match status" value="1"/>
</dbReference>
<sequence length="88" mass="10040">MSFLSYPTTAEQEKLLTTAAELADRFAERAARYDWEGHFPIENFKDLHEAGYLTLSLPRELGGQGASLLDLVHAQYRLAQGMPQRRWS</sequence>
<dbReference type="Pfam" id="PF02771">
    <property type="entry name" value="Acyl-CoA_dh_N"/>
    <property type="match status" value="1"/>
</dbReference>
<dbReference type="GO" id="GO:0016627">
    <property type="term" value="F:oxidoreductase activity, acting on the CH-CH group of donors"/>
    <property type="evidence" value="ECO:0007669"/>
    <property type="project" value="InterPro"/>
</dbReference>
<dbReference type="EMBL" id="BIFS01000001">
    <property type="protein sequence ID" value="GCE20020.1"/>
    <property type="molecule type" value="Genomic_DNA"/>
</dbReference>